<feature type="region of interest" description="Disordered" evidence="1">
    <location>
        <begin position="150"/>
        <end position="169"/>
    </location>
</feature>
<feature type="compositionally biased region" description="Polar residues" evidence="1">
    <location>
        <begin position="153"/>
        <end position="163"/>
    </location>
</feature>
<dbReference type="GeneID" id="25417008"/>
<dbReference type="RefSeq" id="XP_013426807.1">
    <property type="nucleotide sequence ID" value="XM_013571353.1"/>
</dbReference>
<sequence>MCEKGILIWTCGCTHLQDPRPCHKARFRNKACNGYAFTWVYRTPIPLHTSLRCPSCIRVDEANALRKENEALLARSSAYPTLKSVATGDDSHRVRAGRPTFSRTASGTQIHRVPDNWSSEMNRLPGNANEYSAFLAGRFDPLVRLPDTHIPLPQTSRAVSPTKPTEELEVGARDMPVPMQRLRSHAPPQCWPGPVVLGEDDYPYVEFRGALSARPGASRRPSYTGRVLDKGWAPPSSGTLPPQSDLDTAPPSQVPSPQLKASPPRLRIASSE</sequence>
<keyword evidence="3" id="KW-1185">Reference proteome</keyword>
<protein>
    <submittedName>
        <fullName evidence="2">Uncharacterized protein</fullName>
    </submittedName>
</protein>
<organism evidence="2 3">
    <name type="scientific">Aureobasidium namibiae CBS 147.97</name>
    <dbReference type="NCBI Taxonomy" id="1043004"/>
    <lineage>
        <taxon>Eukaryota</taxon>
        <taxon>Fungi</taxon>
        <taxon>Dikarya</taxon>
        <taxon>Ascomycota</taxon>
        <taxon>Pezizomycotina</taxon>
        <taxon>Dothideomycetes</taxon>
        <taxon>Dothideomycetidae</taxon>
        <taxon>Dothideales</taxon>
        <taxon>Saccotheciaceae</taxon>
        <taxon>Aureobasidium</taxon>
    </lineage>
</organism>
<accession>A0A074WH50</accession>
<evidence type="ECO:0000313" key="2">
    <source>
        <dbReference type="EMBL" id="KEQ72430.1"/>
    </source>
</evidence>
<dbReference type="AlphaFoldDB" id="A0A074WH50"/>
<name>A0A074WH50_9PEZI</name>
<proteinExistence type="predicted"/>
<feature type="region of interest" description="Disordered" evidence="1">
    <location>
        <begin position="214"/>
        <end position="272"/>
    </location>
</feature>
<dbReference type="EMBL" id="KL584711">
    <property type="protein sequence ID" value="KEQ72430.1"/>
    <property type="molecule type" value="Genomic_DNA"/>
</dbReference>
<evidence type="ECO:0000256" key="1">
    <source>
        <dbReference type="SAM" id="MobiDB-lite"/>
    </source>
</evidence>
<gene>
    <name evidence="2" type="ORF">M436DRAFT_82539</name>
</gene>
<reference evidence="2 3" key="1">
    <citation type="journal article" date="2014" name="BMC Genomics">
        <title>Genome sequencing of four Aureobasidium pullulans varieties: biotechnological potential, stress tolerance, and description of new species.</title>
        <authorList>
            <person name="Gostin Ar C."/>
            <person name="Ohm R.A."/>
            <person name="Kogej T."/>
            <person name="Sonjak S."/>
            <person name="Turk M."/>
            <person name="Zajc J."/>
            <person name="Zalar P."/>
            <person name="Grube M."/>
            <person name="Sun H."/>
            <person name="Han J."/>
            <person name="Sharma A."/>
            <person name="Chiniquy J."/>
            <person name="Ngan C.Y."/>
            <person name="Lipzen A."/>
            <person name="Barry K."/>
            <person name="Grigoriev I.V."/>
            <person name="Gunde-Cimerman N."/>
        </authorList>
    </citation>
    <scope>NUCLEOTIDE SEQUENCE [LARGE SCALE GENOMIC DNA]</scope>
    <source>
        <strain evidence="2 3">CBS 147.97</strain>
    </source>
</reference>
<dbReference type="Proteomes" id="UP000027730">
    <property type="component" value="Unassembled WGS sequence"/>
</dbReference>
<dbReference type="OrthoDB" id="3909177at2759"/>
<evidence type="ECO:0000313" key="3">
    <source>
        <dbReference type="Proteomes" id="UP000027730"/>
    </source>
</evidence>
<dbReference type="HOGENOM" id="CLU_059401_0_0_1"/>
<feature type="compositionally biased region" description="Polar residues" evidence="1">
    <location>
        <begin position="236"/>
        <end position="246"/>
    </location>
</feature>